<name>A0A4Q0T4A1_9BACT</name>
<reference evidence="3" key="2">
    <citation type="submission" date="2019-02" db="EMBL/GenBank/DDBJ databases">
        <title>Granulicella sibirica sp. nov., a psychrotolerant acidobacterium isolated from an organic soil layer in forested tundra, West Siberia.</title>
        <authorList>
            <person name="Oshkin I.Y."/>
            <person name="Kulichevskaya I.S."/>
            <person name="Rijpstra W.I.C."/>
            <person name="Sinninghe Damste J.S."/>
            <person name="Rakitin A.L."/>
            <person name="Ravin N.V."/>
            <person name="Dedysh S.N."/>
        </authorList>
    </citation>
    <scope>NUCLEOTIDE SEQUENCE [LARGE SCALE GENOMIC DNA]</scope>
    <source>
        <strain evidence="3">AF10</strain>
    </source>
</reference>
<reference evidence="2 3" key="1">
    <citation type="submission" date="2018-11" db="EMBL/GenBank/DDBJ databases">
        <authorList>
            <person name="Mardanov A.V."/>
            <person name="Ravin N.V."/>
            <person name="Dedysh S.N."/>
        </authorList>
    </citation>
    <scope>NUCLEOTIDE SEQUENCE [LARGE SCALE GENOMIC DNA]</scope>
    <source>
        <strain evidence="2 3">AF10</strain>
    </source>
</reference>
<keyword evidence="3" id="KW-1185">Reference proteome</keyword>
<organism evidence="2 3">
    <name type="scientific">Granulicella sibirica</name>
    <dbReference type="NCBI Taxonomy" id="2479048"/>
    <lineage>
        <taxon>Bacteria</taxon>
        <taxon>Pseudomonadati</taxon>
        <taxon>Acidobacteriota</taxon>
        <taxon>Terriglobia</taxon>
        <taxon>Terriglobales</taxon>
        <taxon>Acidobacteriaceae</taxon>
        <taxon>Granulicella</taxon>
    </lineage>
</organism>
<dbReference type="EMBL" id="RDSM01000001">
    <property type="protein sequence ID" value="RXH58555.1"/>
    <property type="molecule type" value="Genomic_DNA"/>
</dbReference>
<proteinExistence type="predicted"/>
<evidence type="ECO:0008006" key="4">
    <source>
        <dbReference type="Google" id="ProtNLM"/>
    </source>
</evidence>
<dbReference type="OrthoDB" id="118204at2"/>
<comment type="caution">
    <text evidence="2">The sequence shown here is derived from an EMBL/GenBank/DDBJ whole genome shotgun (WGS) entry which is preliminary data.</text>
</comment>
<dbReference type="InterPro" id="IPR025634">
    <property type="entry name" value="DUF4292"/>
</dbReference>
<evidence type="ECO:0000256" key="1">
    <source>
        <dbReference type="ARBA" id="ARBA00022729"/>
    </source>
</evidence>
<keyword evidence="1" id="KW-0732">Signal</keyword>
<accession>A0A4Q0T4A1</accession>
<dbReference type="PROSITE" id="PS51257">
    <property type="entry name" value="PROKAR_LIPOPROTEIN"/>
    <property type="match status" value="1"/>
</dbReference>
<gene>
    <name evidence="2" type="ORF">GRAN_1865</name>
</gene>
<dbReference type="Pfam" id="PF14125">
    <property type="entry name" value="DUF4292"/>
    <property type="match status" value="1"/>
</dbReference>
<evidence type="ECO:0000313" key="2">
    <source>
        <dbReference type="EMBL" id="RXH58555.1"/>
    </source>
</evidence>
<dbReference type="Gene3D" id="2.50.20.10">
    <property type="entry name" value="Lipoprotein localisation LolA/LolB/LppX"/>
    <property type="match status" value="1"/>
</dbReference>
<protein>
    <recommendedName>
        <fullName evidence="4">DUF4292 domain-containing protein</fullName>
    </recommendedName>
</protein>
<dbReference type="InterPro" id="IPR029046">
    <property type="entry name" value="LolA/LolB/LppX"/>
</dbReference>
<dbReference type="SUPFAM" id="SSF89392">
    <property type="entry name" value="Prokaryotic lipoproteins and lipoprotein localization factors"/>
    <property type="match status" value="1"/>
</dbReference>
<sequence>MKKSLAVGLLGVAPWLTGCISTTRYVKVAPAPSIVRSASVDYLVRQLDKQFDAIQSLNASVLIAVSTGGARTGGEVKDYTSLRGYILVRKPEDLRVILLAPVVGTRVIDMVSDGTKFSLLLPTRNKVMQGTDVVTTPSKNPLENLRPGIFFDALLVRSIGPEEFVTLTESSRMIAPETKHRDAILEPDYDVTVLKTKSGKTLQRLRVVHINRVDLEPYQQDVYDENGRLVTTVQYSNYQKFGDLQFPTEIVINRPIDEYTLKVTVQKLTPNQKMDDDQFELQIPTGVTIETLK</sequence>
<evidence type="ECO:0000313" key="3">
    <source>
        <dbReference type="Proteomes" id="UP000289437"/>
    </source>
</evidence>
<dbReference type="Proteomes" id="UP000289437">
    <property type="component" value="Unassembled WGS sequence"/>
</dbReference>
<dbReference type="AlphaFoldDB" id="A0A4Q0T4A1"/>
<dbReference type="RefSeq" id="WP_161570901.1">
    <property type="nucleotide sequence ID" value="NZ_RDSM01000001.1"/>
</dbReference>